<dbReference type="OrthoDB" id="44015at2759"/>
<evidence type="ECO:0000256" key="9">
    <source>
        <dbReference type="ARBA" id="ARBA00023329"/>
    </source>
</evidence>
<dbReference type="RefSeq" id="XP_030921874.1">
    <property type="nucleotide sequence ID" value="XM_031066014.1"/>
</dbReference>
<dbReference type="AlphaFoldDB" id="A0A8N5F1M7"/>
<dbReference type="Gene3D" id="1.25.40.90">
    <property type="match status" value="1"/>
</dbReference>
<dbReference type="GO" id="GO:0030136">
    <property type="term" value="C:clathrin-coated vesicle"/>
    <property type="evidence" value="ECO:0007669"/>
    <property type="project" value="UniProtKB-SubCell"/>
</dbReference>
<evidence type="ECO:0000256" key="3">
    <source>
        <dbReference type="ARBA" id="ARBA00004600"/>
    </source>
</evidence>
<proteinExistence type="inferred from homology"/>
<evidence type="ECO:0000256" key="8">
    <source>
        <dbReference type="ARBA" id="ARBA00023176"/>
    </source>
</evidence>
<evidence type="ECO:0000313" key="14">
    <source>
        <dbReference type="RefSeq" id="XP_030921874.1"/>
    </source>
</evidence>
<dbReference type="InterPro" id="IPR045192">
    <property type="entry name" value="AP180-like"/>
</dbReference>
<dbReference type="GO" id="GO:0000149">
    <property type="term" value="F:SNARE binding"/>
    <property type="evidence" value="ECO:0007669"/>
    <property type="project" value="TreeGrafter"/>
</dbReference>
<dbReference type="GO" id="GO:0048268">
    <property type="term" value="P:clathrin coat assembly"/>
    <property type="evidence" value="ECO:0007669"/>
    <property type="project" value="InterPro"/>
</dbReference>
<dbReference type="SUPFAM" id="SSF48464">
    <property type="entry name" value="ENTH/VHS domain"/>
    <property type="match status" value="1"/>
</dbReference>
<dbReference type="SUPFAM" id="SSF89009">
    <property type="entry name" value="GAT-like domain"/>
    <property type="match status" value="1"/>
</dbReference>
<dbReference type="FunFam" id="1.25.40.90:FF:000034">
    <property type="entry name" value="Phosphatidylinositol-binding clathrin assembly protein-like"/>
    <property type="match status" value="1"/>
</dbReference>
<organism evidence="13 14">
    <name type="scientific">Geospiza fortis</name>
    <name type="common">Medium ground-finch</name>
    <dbReference type="NCBI Taxonomy" id="48883"/>
    <lineage>
        <taxon>Eukaryota</taxon>
        <taxon>Metazoa</taxon>
        <taxon>Chordata</taxon>
        <taxon>Craniata</taxon>
        <taxon>Vertebrata</taxon>
        <taxon>Euteleostomi</taxon>
        <taxon>Archelosauria</taxon>
        <taxon>Archosauria</taxon>
        <taxon>Dinosauria</taxon>
        <taxon>Saurischia</taxon>
        <taxon>Theropoda</taxon>
        <taxon>Coelurosauria</taxon>
        <taxon>Aves</taxon>
        <taxon>Neognathae</taxon>
        <taxon>Neoaves</taxon>
        <taxon>Telluraves</taxon>
        <taxon>Australaves</taxon>
        <taxon>Passeriformes</taxon>
        <taxon>Thraupidae</taxon>
        <taxon>Geospiza</taxon>
    </lineage>
</organism>
<keyword evidence="13" id="KW-1185">Reference proteome</keyword>
<dbReference type="PROSITE" id="PS50942">
    <property type="entry name" value="ENTH"/>
    <property type="match status" value="1"/>
</dbReference>
<dbReference type="GO" id="GO:0016185">
    <property type="term" value="P:synaptic vesicle budding from presynaptic endocytic zone membrane"/>
    <property type="evidence" value="ECO:0007669"/>
    <property type="project" value="TreeGrafter"/>
</dbReference>
<evidence type="ECO:0000256" key="11">
    <source>
        <dbReference type="SAM" id="MobiDB-lite"/>
    </source>
</evidence>
<evidence type="ECO:0000313" key="13">
    <source>
        <dbReference type="Proteomes" id="UP000504602"/>
    </source>
</evidence>
<keyword evidence="6" id="KW-0333">Golgi apparatus</keyword>
<dbReference type="GO" id="GO:0005546">
    <property type="term" value="F:phosphatidylinositol-4,5-bisphosphate binding"/>
    <property type="evidence" value="ECO:0007669"/>
    <property type="project" value="TreeGrafter"/>
</dbReference>
<dbReference type="SMART" id="SM00273">
    <property type="entry name" value="ENTH"/>
    <property type="match status" value="1"/>
</dbReference>
<dbReference type="GO" id="GO:0005794">
    <property type="term" value="C:Golgi apparatus"/>
    <property type="evidence" value="ECO:0007669"/>
    <property type="project" value="UniProtKB-SubCell"/>
</dbReference>
<dbReference type="GO" id="GO:0005905">
    <property type="term" value="C:clathrin-coated pit"/>
    <property type="evidence" value="ECO:0007669"/>
    <property type="project" value="UniProtKB-SubCell"/>
</dbReference>
<dbReference type="InterPro" id="IPR014712">
    <property type="entry name" value="ANTH_dom_sf"/>
</dbReference>
<dbReference type="GeneID" id="102038272"/>
<reference evidence="14" key="1">
    <citation type="submission" date="2025-08" db="UniProtKB">
        <authorList>
            <consortium name="RefSeq"/>
        </authorList>
    </citation>
    <scope>IDENTIFICATION</scope>
</reference>
<dbReference type="Proteomes" id="UP000504602">
    <property type="component" value="Unplaced"/>
</dbReference>
<keyword evidence="8" id="KW-0168">Coated pit</keyword>
<evidence type="ECO:0000259" key="12">
    <source>
        <dbReference type="PROSITE" id="PS50942"/>
    </source>
</evidence>
<protein>
    <submittedName>
        <fullName evidence="14">Phosphatidylinositol-binding clathrin assembly protein isoform X2</fullName>
    </submittedName>
</protein>
<dbReference type="CTD" id="8301"/>
<feature type="domain" description="ENTH" evidence="12">
    <location>
        <begin position="1"/>
        <end position="94"/>
    </location>
</feature>
<feature type="coiled-coil region" evidence="10">
    <location>
        <begin position="270"/>
        <end position="297"/>
    </location>
</feature>
<evidence type="ECO:0000256" key="2">
    <source>
        <dbReference type="ARBA" id="ARBA00004555"/>
    </source>
</evidence>
<evidence type="ECO:0000256" key="7">
    <source>
        <dbReference type="ARBA" id="ARBA00023136"/>
    </source>
</evidence>
<keyword evidence="10" id="KW-0175">Coiled coil</keyword>
<dbReference type="GO" id="GO:0008021">
    <property type="term" value="C:synaptic vesicle"/>
    <property type="evidence" value="ECO:0007669"/>
    <property type="project" value="TreeGrafter"/>
</dbReference>
<dbReference type="InterPro" id="IPR011417">
    <property type="entry name" value="ANTH_dom"/>
</dbReference>
<dbReference type="GO" id="GO:0098894">
    <property type="term" value="C:extrinsic component of presynaptic endocytic zone membrane"/>
    <property type="evidence" value="ECO:0007669"/>
    <property type="project" value="TreeGrafter"/>
</dbReference>
<evidence type="ECO:0000256" key="6">
    <source>
        <dbReference type="ARBA" id="ARBA00023034"/>
    </source>
</evidence>
<dbReference type="FunFam" id="1.20.58.150:FF:000001">
    <property type="entry name" value="phosphatidylinositol-binding clathrin assembly protein-like isoform X1"/>
    <property type="match status" value="1"/>
</dbReference>
<dbReference type="InterPro" id="IPR008942">
    <property type="entry name" value="ENTH_VHS"/>
</dbReference>
<gene>
    <name evidence="14" type="primary">PICALM</name>
</gene>
<evidence type="ECO:0000256" key="4">
    <source>
        <dbReference type="ARBA" id="ARBA00008011"/>
    </source>
</evidence>
<dbReference type="InterPro" id="IPR013809">
    <property type="entry name" value="ENTH"/>
</dbReference>
<evidence type="ECO:0000256" key="10">
    <source>
        <dbReference type="SAM" id="Coils"/>
    </source>
</evidence>
<feature type="compositionally biased region" description="Low complexity" evidence="11">
    <location>
        <begin position="545"/>
        <end position="560"/>
    </location>
</feature>
<feature type="region of interest" description="Disordered" evidence="11">
    <location>
        <begin position="536"/>
        <end position="576"/>
    </location>
</feature>
<keyword evidence="9" id="KW-0968">Cytoplasmic vesicle</keyword>
<dbReference type="Pfam" id="PF07651">
    <property type="entry name" value="ANTH"/>
    <property type="match status" value="1"/>
</dbReference>
<comment type="similarity">
    <text evidence="4">Belongs to the PICALM/SNAP91 family.</text>
</comment>
<evidence type="ECO:0000256" key="1">
    <source>
        <dbReference type="ARBA" id="ARBA00004132"/>
    </source>
</evidence>
<comment type="subcellular location">
    <subcellularLocation>
        <location evidence="1">Cytoplasmic vesicle</location>
        <location evidence="1">Clathrin-coated vesicle</location>
    </subcellularLocation>
    <subcellularLocation>
        <location evidence="2">Golgi apparatus</location>
    </subcellularLocation>
    <subcellularLocation>
        <location evidence="3">Membrane</location>
        <location evidence="3">Clathrin-coated pit</location>
    </subcellularLocation>
</comment>
<dbReference type="PANTHER" id="PTHR22951:SF16">
    <property type="entry name" value="PHOSPHATIDYLINOSITOL-BINDING CLATHRIN ASSEMBLY PROTEIN"/>
    <property type="match status" value="1"/>
</dbReference>
<evidence type="ECO:0000256" key="5">
    <source>
        <dbReference type="ARBA" id="ARBA00022583"/>
    </source>
</evidence>
<feature type="region of interest" description="Disordered" evidence="11">
    <location>
        <begin position="457"/>
        <end position="477"/>
    </location>
</feature>
<dbReference type="GO" id="GO:0005545">
    <property type="term" value="F:1-phosphatidylinositol binding"/>
    <property type="evidence" value="ECO:0007669"/>
    <property type="project" value="InterPro"/>
</dbReference>
<accession>A0A8N5F1M7</accession>
<dbReference type="GO" id="GO:0032050">
    <property type="term" value="F:clathrin heavy chain binding"/>
    <property type="evidence" value="ECO:0007669"/>
    <property type="project" value="TreeGrafter"/>
</dbReference>
<dbReference type="GO" id="GO:0072583">
    <property type="term" value="P:clathrin-dependent endocytosis"/>
    <property type="evidence" value="ECO:0007669"/>
    <property type="project" value="InterPro"/>
</dbReference>
<sequence length="576" mass="62351">MNVNIPQLADSLFERTTNSSWVVVFKSLITTHHLMVYGNERFIQYLASRNTLFNLSNFLDKSGLQGYDMSTFIRRYSRYLNEKAVSYRQVAFDFTKVKRGADGVMRTMSTEKLLKTVPIIQNQMDALLDFNVNSNELTNGVINAAFMLLFKDAIRLFAAYNEGIINLLEKYFDMKKNQCKEGLDIYKKFLTRMTRISEFLKVAEQVGIDRGDIPDLSQAPSSLLDALEQHLASLEGKKIKDSTAASRATTLSNAVSSLASTGLSLTKVDEREKQAALEEEQALLKALKEQRLKELAKKPHTSLTTAASPVSTAAGSIMTTPAIDIFSTPSSSNSTSKLPNDLLDLQPTFHPSVHPISAAPQVGSTWGGFTPSPVAQPQPSAGLNVDFESVFGNKSSNVVPDSGGFDELGGLLKPTVASQNQSLPVAKVPPNKLVSDDLDSSLANLVGNLGIGNGTTKNDVNWTQPGEKKLTGGSNWQPKIAPTTAWNAPTLAPPVMAYPATTPTGMMGYVMPSQMGGIPVMTQPTLIYSQPVMRPPNPFGPVPGAQLSAASSPSSQSPHRASGKDPFAELSLQDFL</sequence>
<keyword evidence="7" id="KW-0472">Membrane</keyword>
<name>A0A8N5F1M7_GEOFO</name>
<dbReference type="Gene3D" id="1.20.58.150">
    <property type="entry name" value="ANTH domain"/>
    <property type="match status" value="1"/>
</dbReference>
<keyword evidence="5" id="KW-0254">Endocytosis</keyword>
<dbReference type="PANTHER" id="PTHR22951">
    <property type="entry name" value="CLATHRIN ASSEMBLY PROTEIN"/>
    <property type="match status" value="1"/>
</dbReference>